<name>A0A7M5WV22_9CNID</name>
<keyword evidence="1" id="KW-0175">Coiled coil</keyword>
<evidence type="ECO:0000256" key="1">
    <source>
        <dbReference type="SAM" id="Coils"/>
    </source>
</evidence>
<sequence length="288" mass="32613">AVPNLQAFKQLRSRIENILLGLKYKNMQVFYDLESCSLDKHVLVISRMVTNLDQEVDLLRNEASDNSNAIKNIEQTNQWIKSYLKQLSSAKADKTDVEDLAKSMNSRLNTKANKDEIDSLAKSMDSRLNTKADKDEMDGLAKSMNTKADKDEIHELSTVMDSKLTLKADKFQIDELSNKVDQLSMESKSVKDTTKTHWNLPEPVSIFFGRESLIESIHLKLQQNQAVALSEMGGVGKTQTAAKFVQMHKDEYQKIFWISAVSLKRSLSEILCAFGCKQLILDEPSMET</sequence>
<dbReference type="AlphaFoldDB" id="A0A7M5WV22"/>
<organism evidence="2 3">
    <name type="scientific">Clytia hemisphaerica</name>
    <dbReference type="NCBI Taxonomy" id="252671"/>
    <lineage>
        <taxon>Eukaryota</taxon>
        <taxon>Metazoa</taxon>
        <taxon>Cnidaria</taxon>
        <taxon>Hydrozoa</taxon>
        <taxon>Hydroidolina</taxon>
        <taxon>Leptothecata</taxon>
        <taxon>Obeliida</taxon>
        <taxon>Clytiidae</taxon>
        <taxon>Clytia</taxon>
    </lineage>
</organism>
<feature type="coiled-coil region" evidence="1">
    <location>
        <begin position="166"/>
        <end position="193"/>
    </location>
</feature>
<evidence type="ECO:0000313" key="3">
    <source>
        <dbReference type="Proteomes" id="UP000594262"/>
    </source>
</evidence>
<dbReference type="InterPro" id="IPR027417">
    <property type="entry name" value="P-loop_NTPase"/>
</dbReference>
<dbReference type="SUPFAM" id="SSF52540">
    <property type="entry name" value="P-loop containing nucleoside triphosphate hydrolases"/>
    <property type="match status" value="1"/>
</dbReference>
<accession>A0A7M5WV22</accession>
<dbReference type="Proteomes" id="UP000594262">
    <property type="component" value="Unplaced"/>
</dbReference>
<dbReference type="OrthoDB" id="8123811at2759"/>
<proteinExistence type="predicted"/>
<reference evidence="2" key="1">
    <citation type="submission" date="2021-01" db="UniProtKB">
        <authorList>
            <consortium name="EnsemblMetazoa"/>
        </authorList>
    </citation>
    <scope>IDENTIFICATION</scope>
</reference>
<keyword evidence="3" id="KW-1185">Reference proteome</keyword>
<protein>
    <recommendedName>
        <fullName evidence="4">NB-ARC domain-containing protein</fullName>
    </recommendedName>
</protein>
<dbReference type="Gene3D" id="3.40.50.300">
    <property type="entry name" value="P-loop containing nucleotide triphosphate hydrolases"/>
    <property type="match status" value="1"/>
</dbReference>
<evidence type="ECO:0008006" key="4">
    <source>
        <dbReference type="Google" id="ProtNLM"/>
    </source>
</evidence>
<dbReference type="EnsemblMetazoa" id="CLYHEMT013598.28">
    <property type="protein sequence ID" value="CLYHEMP013598.28"/>
    <property type="gene ID" value="CLYHEMG013598"/>
</dbReference>
<evidence type="ECO:0000313" key="2">
    <source>
        <dbReference type="EnsemblMetazoa" id="CLYHEMP013598.28"/>
    </source>
</evidence>